<dbReference type="InterPro" id="IPR022657">
    <property type="entry name" value="De-COase2_CS"/>
</dbReference>
<evidence type="ECO:0000256" key="1">
    <source>
        <dbReference type="ARBA" id="ARBA00001933"/>
    </source>
</evidence>
<dbReference type="PRINTS" id="PR01179">
    <property type="entry name" value="ODADCRBXLASE"/>
</dbReference>
<dbReference type="Gene3D" id="2.40.37.10">
    <property type="entry name" value="Lyase, Ornithine Decarboxylase, Chain A, domain 1"/>
    <property type="match status" value="1"/>
</dbReference>
<evidence type="ECO:0000256" key="4">
    <source>
        <dbReference type="ARBA" id="ARBA00023239"/>
    </source>
</evidence>
<dbReference type="InterPro" id="IPR029066">
    <property type="entry name" value="PLP-binding_barrel"/>
</dbReference>
<dbReference type="PANTHER" id="PTHR43727:SF2">
    <property type="entry name" value="GROUP IV DECARBOXYLASE"/>
    <property type="match status" value="1"/>
</dbReference>
<dbReference type="CDD" id="cd06828">
    <property type="entry name" value="PLPDE_III_DapDC"/>
    <property type="match status" value="1"/>
</dbReference>
<evidence type="ECO:0000313" key="7">
    <source>
        <dbReference type="EMBL" id="CAB4583049.1"/>
    </source>
</evidence>
<accession>A0A6J6F5Z1</accession>
<dbReference type="NCBIfam" id="TIGR01048">
    <property type="entry name" value="lysA"/>
    <property type="match status" value="1"/>
</dbReference>
<dbReference type="FunFam" id="3.20.20.10:FF:000003">
    <property type="entry name" value="Diaminopimelate decarboxylase"/>
    <property type="match status" value="1"/>
</dbReference>
<evidence type="ECO:0000259" key="5">
    <source>
        <dbReference type="Pfam" id="PF00278"/>
    </source>
</evidence>
<proteinExistence type="inferred from homology"/>
<dbReference type="SUPFAM" id="SSF51419">
    <property type="entry name" value="PLP-binding barrel"/>
    <property type="match status" value="1"/>
</dbReference>
<dbReference type="InterPro" id="IPR002986">
    <property type="entry name" value="DAP_deCOOHase_LysA"/>
</dbReference>
<dbReference type="Pfam" id="PF02784">
    <property type="entry name" value="Orn_Arg_deC_N"/>
    <property type="match status" value="1"/>
</dbReference>
<dbReference type="GO" id="GO:0008836">
    <property type="term" value="F:diaminopimelate decarboxylase activity"/>
    <property type="evidence" value="ECO:0007669"/>
    <property type="project" value="InterPro"/>
</dbReference>
<feature type="domain" description="Orn/DAP/Arg decarboxylase 2 C-terminal" evidence="5">
    <location>
        <begin position="315"/>
        <end position="408"/>
    </location>
</feature>
<dbReference type="InterPro" id="IPR022643">
    <property type="entry name" value="De-COase2_C"/>
</dbReference>
<keyword evidence="2" id="KW-0210">Decarboxylase</keyword>
<dbReference type="SUPFAM" id="SSF50621">
    <property type="entry name" value="Alanine racemase C-terminal domain-like"/>
    <property type="match status" value="1"/>
</dbReference>
<gene>
    <name evidence="7" type="ORF">UFOPK1747_00693</name>
</gene>
<dbReference type="EMBL" id="CAEZTV010000105">
    <property type="protein sequence ID" value="CAB4583049.1"/>
    <property type="molecule type" value="Genomic_DNA"/>
</dbReference>
<name>A0A6J6F5Z1_9ZZZZ</name>
<keyword evidence="3" id="KW-0663">Pyridoxal phosphate</keyword>
<dbReference type="InterPro" id="IPR000183">
    <property type="entry name" value="Orn/DAP/Arg_de-COase"/>
</dbReference>
<dbReference type="PANTHER" id="PTHR43727">
    <property type="entry name" value="DIAMINOPIMELATE DECARBOXYLASE"/>
    <property type="match status" value="1"/>
</dbReference>
<organism evidence="7">
    <name type="scientific">freshwater metagenome</name>
    <dbReference type="NCBI Taxonomy" id="449393"/>
    <lineage>
        <taxon>unclassified sequences</taxon>
        <taxon>metagenomes</taxon>
        <taxon>ecological metagenomes</taxon>
    </lineage>
</organism>
<feature type="domain" description="Orn/DAP/Arg decarboxylase 2 N-terminal" evidence="6">
    <location>
        <begin position="59"/>
        <end position="311"/>
    </location>
</feature>
<dbReference type="Pfam" id="PF00278">
    <property type="entry name" value="Orn_DAP_Arg_deC"/>
    <property type="match status" value="1"/>
</dbReference>
<sequence>MNYPTSPFSSNLKFNNSPVDVSKNDISGELSIAGCSAISLVKEYGSPLFVIDEADFFLRANAWKSALTESFGGGKLYYAAKSFISIEIAKWLIELDVNLDVCTGGELAVALAANFPTDRIEFHGNNKSVAEIEMAVTAGVGTIVIDSFIEIERIAAVAKSAGKVQNVYIRLTPGVEAHTHEFISTAHEDVKFGFSIASGAAIAAVEKTLTFKSLNLIGVHCHIGSQIFEVTGFTLAAQRLVATLAEIKEKFGKALPELNVGGGYGIAYTTAENSISPQAVLPALAKVIKEECAKLKLDLPIISIEPGRAIVGPTTTTIYEVGTTKLVTLDDATTRNYISVDGGMSDNIRPALYGAKYSAFLANRESSAKKTSSRVVGKHCETGDILILDINLAEDIAPGDLLAFPATGAYGRSMASNYNHIPRPAVVVVKNGTARTILRRENEADLLALEVNQAPRQLS</sequence>
<dbReference type="AlphaFoldDB" id="A0A6J6F5Z1"/>
<protein>
    <submittedName>
        <fullName evidence="7">Unannotated protein</fullName>
    </submittedName>
</protein>
<dbReference type="Gene3D" id="3.20.20.10">
    <property type="entry name" value="Alanine racemase"/>
    <property type="match status" value="1"/>
</dbReference>
<dbReference type="InterPro" id="IPR022644">
    <property type="entry name" value="De-COase2_N"/>
</dbReference>
<dbReference type="InterPro" id="IPR009006">
    <property type="entry name" value="Ala_racemase/Decarboxylase_C"/>
</dbReference>
<reference evidence="7" key="1">
    <citation type="submission" date="2020-05" db="EMBL/GenBank/DDBJ databases">
        <authorList>
            <person name="Chiriac C."/>
            <person name="Salcher M."/>
            <person name="Ghai R."/>
            <person name="Kavagutti S V."/>
        </authorList>
    </citation>
    <scope>NUCLEOTIDE SEQUENCE</scope>
</reference>
<dbReference type="GO" id="GO:0009089">
    <property type="term" value="P:lysine biosynthetic process via diaminopimelate"/>
    <property type="evidence" value="ECO:0007669"/>
    <property type="project" value="InterPro"/>
</dbReference>
<keyword evidence="4" id="KW-0456">Lyase</keyword>
<comment type="cofactor">
    <cofactor evidence="1">
        <name>pyridoxal 5'-phosphate</name>
        <dbReference type="ChEBI" id="CHEBI:597326"/>
    </cofactor>
</comment>
<dbReference type="PROSITE" id="PS00879">
    <property type="entry name" value="ODR_DC_2_2"/>
    <property type="match status" value="1"/>
</dbReference>
<evidence type="ECO:0000256" key="3">
    <source>
        <dbReference type="ARBA" id="ARBA00022898"/>
    </source>
</evidence>
<dbReference type="HAMAP" id="MF_02120">
    <property type="entry name" value="LysA"/>
    <property type="match status" value="1"/>
</dbReference>
<dbReference type="PRINTS" id="PR01181">
    <property type="entry name" value="DAPDCRBXLASE"/>
</dbReference>
<evidence type="ECO:0000259" key="6">
    <source>
        <dbReference type="Pfam" id="PF02784"/>
    </source>
</evidence>
<evidence type="ECO:0000256" key="2">
    <source>
        <dbReference type="ARBA" id="ARBA00022793"/>
    </source>
</evidence>